<dbReference type="InterPro" id="IPR002656">
    <property type="entry name" value="Acyl_transf_3_dom"/>
</dbReference>
<dbReference type="EMBL" id="CP118615">
    <property type="protein sequence ID" value="WDZ83483.1"/>
    <property type="molecule type" value="Genomic_DNA"/>
</dbReference>
<name>A0ABY7ZN32_9ACTN</name>
<feature type="transmembrane region" description="Helical" evidence="2">
    <location>
        <begin position="311"/>
        <end position="330"/>
    </location>
</feature>
<feature type="transmembrane region" description="Helical" evidence="2">
    <location>
        <begin position="272"/>
        <end position="290"/>
    </location>
</feature>
<feature type="region of interest" description="Disordered" evidence="1">
    <location>
        <begin position="373"/>
        <end position="408"/>
    </location>
</feature>
<dbReference type="PANTHER" id="PTHR23028">
    <property type="entry name" value="ACETYLTRANSFERASE"/>
    <property type="match status" value="1"/>
</dbReference>
<feature type="transmembrane region" description="Helical" evidence="2">
    <location>
        <begin position="24"/>
        <end position="43"/>
    </location>
</feature>
<dbReference type="InterPro" id="IPR050879">
    <property type="entry name" value="Acyltransferase_3"/>
</dbReference>
<keyword evidence="2" id="KW-0472">Membrane</keyword>
<evidence type="ECO:0000256" key="1">
    <source>
        <dbReference type="SAM" id="MobiDB-lite"/>
    </source>
</evidence>
<accession>A0ABY7ZN32</accession>
<keyword evidence="5" id="KW-1185">Reference proteome</keyword>
<organism evidence="4 5">
    <name type="scientific">Micromonospora cathayae</name>
    <dbReference type="NCBI Taxonomy" id="3028804"/>
    <lineage>
        <taxon>Bacteria</taxon>
        <taxon>Bacillati</taxon>
        <taxon>Actinomycetota</taxon>
        <taxon>Actinomycetes</taxon>
        <taxon>Micromonosporales</taxon>
        <taxon>Micromonosporaceae</taxon>
        <taxon>Micromonospora</taxon>
    </lineage>
</organism>
<evidence type="ECO:0000313" key="4">
    <source>
        <dbReference type="EMBL" id="WDZ83483.1"/>
    </source>
</evidence>
<feature type="transmembrane region" description="Helical" evidence="2">
    <location>
        <begin position="176"/>
        <end position="195"/>
    </location>
</feature>
<evidence type="ECO:0000259" key="3">
    <source>
        <dbReference type="Pfam" id="PF01757"/>
    </source>
</evidence>
<feature type="transmembrane region" description="Helical" evidence="2">
    <location>
        <begin position="247"/>
        <end position="266"/>
    </location>
</feature>
<dbReference type="RefSeq" id="WP_275030020.1">
    <property type="nucleotide sequence ID" value="NZ_CP118615.1"/>
</dbReference>
<evidence type="ECO:0000313" key="5">
    <source>
        <dbReference type="Proteomes" id="UP001219605"/>
    </source>
</evidence>
<feature type="transmembrane region" description="Helical" evidence="2">
    <location>
        <begin position="100"/>
        <end position="119"/>
    </location>
</feature>
<keyword evidence="4" id="KW-0012">Acyltransferase</keyword>
<feature type="domain" description="Acyltransferase 3" evidence="3">
    <location>
        <begin position="20"/>
        <end position="359"/>
    </location>
</feature>
<dbReference type="Proteomes" id="UP001219605">
    <property type="component" value="Chromosome"/>
</dbReference>
<protein>
    <submittedName>
        <fullName evidence="4">Acyltransferase</fullName>
    </submittedName>
</protein>
<keyword evidence="2" id="KW-1133">Transmembrane helix</keyword>
<dbReference type="Pfam" id="PF01757">
    <property type="entry name" value="Acyl_transf_3"/>
    <property type="match status" value="1"/>
</dbReference>
<proteinExistence type="predicted"/>
<sequence length="408" mass="45077">MTSSTPPDGPAVTHPTMLPSLTSLRFVVAAMIFSFHATGYVLFTSPGFSGKYLGLVTMGGWAGMSFFFMLSGFVLTWVWREGDRTTTFWRRRLVRVFPNHLVMFAVTAIGMVTVLGLAFDGRRALANVLLIQAWFPQLDVRIAYNSPSWSLSAELLFYLCFPALLALVRRIRPERLWAWAIGVLAVITLVVPFVVRLVVPSANPMPFIELSAEQFWILFHFPPVRMLEFFVGMLLARIVLTNRRVPLTFGGAMALVVAAYGLGPLFPPEFRMVAVMAVPLALLIPAGAVADMRRTRPTLLSSKPMVYLGNLAYAFYLVHLQVLIFGSRWLGTDQPGSTPFGIAMLVLLFAVSVALSWLLFTLVEQPMMRRFGSKRRGRRPIPPTVPAASEPVTPTAADAAPEPTGGVR</sequence>
<feature type="transmembrane region" description="Helical" evidence="2">
    <location>
        <begin position="215"/>
        <end position="240"/>
    </location>
</feature>
<gene>
    <name evidence="4" type="ORF">PVK37_23895</name>
</gene>
<feature type="transmembrane region" description="Helical" evidence="2">
    <location>
        <begin position="342"/>
        <end position="363"/>
    </location>
</feature>
<feature type="transmembrane region" description="Helical" evidence="2">
    <location>
        <begin position="55"/>
        <end position="79"/>
    </location>
</feature>
<reference evidence="4 5" key="1">
    <citation type="submission" date="2023-02" db="EMBL/GenBank/DDBJ databases">
        <authorList>
            <person name="Mo P."/>
        </authorList>
    </citation>
    <scope>NUCLEOTIDE SEQUENCE [LARGE SCALE GENOMIC DNA]</scope>
    <source>
        <strain evidence="4 5">HUAS 3</strain>
    </source>
</reference>
<keyword evidence="2" id="KW-0812">Transmembrane</keyword>
<evidence type="ECO:0000256" key="2">
    <source>
        <dbReference type="SAM" id="Phobius"/>
    </source>
</evidence>
<dbReference type="GO" id="GO:0016746">
    <property type="term" value="F:acyltransferase activity"/>
    <property type="evidence" value="ECO:0007669"/>
    <property type="project" value="UniProtKB-KW"/>
</dbReference>
<feature type="compositionally biased region" description="Low complexity" evidence="1">
    <location>
        <begin position="391"/>
        <end position="408"/>
    </location>
</feature>
<feature type="transmembrane region" description="Helical" evidence="2">
    <location>
        <begin position="149"/>
        <end position="169"/>
    </location>
</feature>
<dbReference type="PANTHER" id="PTHR23028:SF53">
    <property type="entry name" value="ACYL_TRANSF_3 DOMAIN-CONTAINING PROTEIN"/>
    <property type="match status" value="1"/>
</dbReference>
<keyword evidence="4" id="KW-0808">Transferase</keyword>